<organism evidence="7">
    <name type="scientific">Scinaia undulata</name>
    <dbReference type="NCBI Taxonomy" id="1884664"/>
    <lineage>
        <taxon>Eukaryota</taxon>
        <taxon>Rhodophyta</taxon>
        <taxon>Florideophyceae</taxon>
        <taxon>Nemaliophycidae</taxon>
        <taxon>Nemaliales</taxon>
        <taxon>Scinaiaceae</taxon>
        <taxon>Scinaia</taxon>
    </lineage>
</organism>
<reference evidence="7" key="1">
    <citation type="submission" date="2016-10" db="EMBL/GenBank/DDBJ databases">
        <title>Chloroplast genomes as a tool to resolve red algal phylogenies: a case study in the Nemaliales.</title>
        <authorList>
            <person name="Costa J.F."/>
            <person name="Lin S.M."/>
            <person name="Macaya E.C."/>
            <person name="Fernandez-Garcia C."/>
            <person name="Verbruggen H."/>
        </authorList>
    </citation>
    <scope>NUCLEOTIDE SEQUENCE</scope>
    <source>
        <strain evidence="7">J.0081</strain>
    </source>
</reference>
<accession>A0A1G4NXU1</accession>
<evidence type="ECO:0000256" key="2">
    <source>
        <dbReference type="ARBA" id="ARBA00004170"/>
    </source>
</evidence>
<name>A0A1G4NXU1_9FLOR</name>
<protein>
    <submittedName>
        <fullName evidence="7">Photosystem I reaction center subunit IV</fullName>
    </submittedName>
</protein>
<dbReference type="Pfam" id="PF02427">
    <property type="entry name" value="PSI_PsaE"/>
    <property type="match status" value="1"/>
</dbReference>
<dbReference type="PANTHER" id="PTHR34549:SF2">
    <property type="entry name" value="PHOTOSYSTEM I SUBUNIT IV"/>
    <property type="match status" value="1"/>
</dbReference>
<keyword evidence="7" id="KW-0150">Chloroplast</keyword>
<evidence type="ECO:0000313" key="7">
    <source>
        <dbReference type="EMBL" id="SCW23465.1"/>
    </source>
</evidence>
<reference evidence="7" key="2">
    <citation type="submission" date="2016-10" db="EMBL/GenBank/DDBJ databases">
        <authorList>
            <person name="de Groot N.N."/>
        </authorList>
    </citation>
    <scope>NUCLEOTIDE SEQUENCE</scope>
    <source>
        <strain evidence="7">J.0081</strain>
    </source>
</reference>
<evidence type="ECO:0000256" key="4">
    <source>
        <dbReference type="ARBA" id="ARBA00022531"/>
    </source>
</evidence>
<evidence type="ECO:0000256" key="3">
    <source>
        <dbReference type="ARBA" id="ARBA00007501"/>
    </source>
</evidence>
<evidence type="ECO:0000256" key="5">
    <source>
        <dbReference type="ARBA" id="ARBA00022836"/>
    </source>
</evidence>
<dbReference type="RefSeq" id="YP_009315010.1">
    <property type="nucleotide sequence ID" value="NC_031664.1"/>
</dbReference>
<dbReference type="Gene3D" id="2.30.30.50">
    <property type="match status" value="1"/>
</dbReference>
<evidence type="ECO:0000256" key="1">
    <source>
        <dbReference type="ARBA" id="ARBA00001993"/>
    </source>
</evidence>
<dbReference type="GO" id="GO:0015979">
    <property type="term" value="P:photosynthesis"/>
    <property type="evidence" value="ECO:0007669"/>
    <property type="project" value="UniProtKB-KW"/>
</dbReference>
<keyword evidence="5" id="KW-0603">Photosystem I</keyword>
<dbReference type="EMBL" id="LT622873">
    <property type="protein sequence ID" value="SCW23465.1"/>
    <property type="molecule type" value="Genomic_DNA"/>
</dbReference>
<proteinExistence type="inferred from homology"/>
<dbReference type="PANTHER" id="PTHR34549">
    <property type="entry name" value="PHOTOSYSTEM I REACTION CENTER SUBUNIT IV A, CHLOROPLASTIC-RELATED"/>
    <property type="match status" value="1"/>
</dbReference>
<comment type="subcellular location">
    <subcellularLocation>
        <location evidence="2">Membrane</location>
        <topology evidence="2">Peripheral membrane protein</topology>
    </subcellularLocation>
</comment>
<dbReference type="InterPro" id="IPR008990">
    <property type="entry name" value="Elect_transpt_acc-like_dom_sf"/>
</dbReference>
<dbReference type="InterPro" id="IPR003375">
    <property type="entry name" value="PSI_PsaE"/>
</dbReference>
<comment type="function">
    <text evidence="1">Stabilizes the interaction between PsaC and the PSI core, assists the docking of the ferredoxin to PSI and interacts with ferredoxin-NADP oxidoreductase.</text>
</comment>
<geneLocation type="chloroplast" evidence="7"/>
<keyword evidence="7" id="KW-0934">Plastid</keyword>
<evidence type="ECO:0000256" key="6">
    <source>
        <dbReference type="ARBA" id="ARBA00023136"/>
    </source>
</evidence>
<dbReference type="SUPFAM" id="SSF50090">
    <property type="entry name" value="Electron transport accessory proteins"/>
    <property type="match status" value="1"/>
</dbReference>
<keyword evidence="4" id="KW-0602">Photosynthesis</keyword>
<dbReference type="GeneID" id="30001174"/>
<dbReference type="GO" id="GO:0009538">
    <property type="term" value="C:photosystem I reaction center"/>
    <property type="evidence" value="ECO:0007669"/>
    <property type="project" value="InterPro"/>
</dbReference>
<keyword evidence="6" id="KW-0472">Membrane</keyword>
<sequence>MLKKGTSVKIARKESYWYQDVGTVVKVDTGIKYPVLVRFQKETYGGVNSNNFAEDEVVEVKS</sequence>
<comment type="similarity">
    <text evidence="3">Belongs to the PsaE family.</text>
</comment>
<gene>
    <name evidence="7" type="primary">psaE</name>
    <name evidence="7" type="ORF">J0081_199</name>
</gene>
<dbReference type="AlphaFoldDB" id="A0A1G4NXU1"/>